<evidence type="ECO:0000313" key="2">
    <source>
        <dbReference type="EMBL" id="SMC43720.1"/>
    </source>
</evidence>
<organism evidence="2 3">
    <name type="scientific">Cellulophaga tyrosinoxydans</name>
    <dbReference type="NCBI Taxonomy" id="504486"/>
    <lineage>
        <taxon>Bacteria</taxon>
        <taxon>Pseudomonadati</taxon>
        <taxon>Bacteroidota</taxon>
        <taxon>Flavobacteriia</taxon>
        <taxon>Flavobacteriales</taxon>
        <taxon>Flavobacteriaceae</taxon>
        <taxon>Cellulophaga</taxon>
    </lineage>
</organism>
<sequence length="143" mass="16499">MFELSYKSKAIDTIIEKDIVEILNSAQEFNSENNITGCLVFYENSFIQILEGEKSVVKQIFAKICQDSRHENIRVLAEGDKDIRFFPNWNMAYTSINKDKCKSDDVLSYANNLLLLSEFIEKPTTTLKMFWAGINRLIVNPAF</sequence>
<evidence type="ECO:0000313" key="3">
    <source>
        <dbReference type="Proteomes" id="UP000192360"/>
    </source>
</evidence>
<dbReference type="STRING" id="504486.SAMN05660703_1188"/>
<name>A0A1W1Z5I1_9FLAO</name>
<protein>
    <submittedName>
        <fullName evidence="2">Sensors of blue-light using FAD</fullName>
    </submittedName>
</protein>
<dbReference type="InterPro" id="IPR007024">
    <property type="entry name" value="BLUF_domain"/>
</dbReference>
<dbReference type="PROSITE" id="PS50925">
    <property type="entry name" value="BLUF"/>
    <property type="match status" value="1"/>
</dbReference>
<dbReference type="InterPro" id="IPR036046">
    <property type="entry name" value="Acylphosphatase-like_dom_sf"/>
</dbReference>
<dbReference type="SMART" id="SM01034">
    <property type="entry name" value="BLUF"/>
    <property type="match status" value="1"/>
</dbReference>
<dbReference type="Gene3D" id="3.30.70.100">
    <property type="match status" value="1"/>
</dbReference>
<dbReference type="Proteomes" id="UP000192360">
    <property type="component" value="Unassembled WGS sequence"/>
</dbReference>
<dbReference type="SUPFAM" id="SSF54975">
    <property type="entry name" value="Acylphosphatase/BLUF domain-like"/>
    <property type="match status" value="1"/>
</dbReference>
<reference evidence="3" key="1">
    <citation type="submission" date="2017-04" db="EMBL/GenBank/DDBJ databases">
        <authorList>
            <person name="Varghese N."/>
            <person name="Submissions S."/>
        </authorList>
    </citation>
    <scope>NUCLEOTIDE SEQUENCE [LARGE SCALE GENOMIC DNA]</scope>
    <source>
        <strain evidence="3">DSM 21164</strain>
    </source>
</reference>
<evidence type="ECO:0000259" key="1">
    <source>
        <dbReference type="PROSITE" id="PS50925"/>
    </source>
</evidence>
<proteinExistence type="predicted"/>
<dbReference type="GO" id="GO:0071949">
    <property type="term" value="F:FAD binding"/>
    <property type="evidence" value="ECO:0007669"/>
    <property type="project" value="InterPro"/>
</dbReference>
<dbReference type="OrthoDB" id="1122028at2"/>
<dbReference type="EMBL" id="FWXO01000001">
    <property type="protein sequence ID" value="SMC43720.1"/>
    <property type="molecule type" value="Genomic_DNA"/>
</dbReference>
<feature type="domain" description="BLUF" evidence="1">
    <location>
        <begin position="1"/>
        <end position="92"/>
    </location>
</feature>
<gene>
    <name evidence="2" type="ORF">SAMN05660703_1188</name>
</gene>
<dbReference type="AlphaFoldDB" id="A0A1W1Z5I1"/>
<dbReference type="RefSeq" id="WP_084060453.1">
    <property type="nucleotide sequence ID" value="NZ_FWXO01000001.1"/>
</dbReference>
<dbReference type="Pfam" id="PF04940">
    <property type="entry name" value="BLUF"/>
    <property type="match status" value="1"/>
</dbReference>
<dbReference type="GO" id="GO:0009882">
    <property type="term" value="F:blue light photoreceptor activity"/>
    <property type="evidence" value="ECO:0007669"/>
    <property type="project" value="InterPro"/>
</dbReference>
<accession>A0A1W1Z5I1</accession>
<keyword evidence="3" id="KW-1185">Reference proteome</keyword>